<feature type="compositionally biased region" description="Basic and acidic residues" evidence="2">
    <location>
        <begin position="38"/>
        <end position="50"/>
    </location>
</feature>
<feature type="domain" description="Multidrug resistance protein MdtA-like barrel-sandwich hybrid" evidence="3">
    <location>
        <begin position="100"/>
        <end position="222"/>
    </location>
</feature>
<dbReference type="Pfam" id="PF25989">
    <property type="entry name" value="YknX_C"/>
    <property type="match status" value="1"/>
</dbReference>
<dbReference type="AlphaFoldDB" id="A0A381QPZ9"/>
<dbReference type="SUPFAM" id="SSF111369">
    <property type="entry name" value="HlyD-like secretion proteins"/>
    <property type="match status" value="1"/>
</dbReference>
<dbReference type="FunFam" id="2.40.30.170:FF:000010">
    <property type="entry name" value="Efflux RND transporter periplasmic adaptor subunit"/>
    <property type="match status" value="1"/>
</dbReference>
<dbReference type="InterPro" id="IPR058637">
    <property type="entry name" value="YknX-like_C"/>
</dbReference>
<evidence type="ECO:0000256" key="1">
    <source>
        <dbReference type="ARBA" id="ARBA00009477"/>
    </source>
</evidence>
<evidence type="ECO:0000256" key="2">
    <source>
        <dbReference type="SAM" id="MobiDB-lite"/>
    </source>
</evidence>
<evidence type="ECO:0000313" key="6">
    <source>
        <dbReference type="EMBL" id="SUZ80599.1"/>
    </source>
</evidence>
<name>A0A381QPZ9_9ZZZZ</name>
<comment type="similarity">
    <text evidence="1">Belongs to the membrane fusion protein (MFP) (TC 8.A.1) family.</text>
</comment>
<evidence type="ECO:0000259" key="4">
    <source>
        <dbReference type="Pfam" id="PF25954"/>
    </source>
</evidence>
<dbReference type="PANTHER" id="PTHR30469">
    <property type="entry name" value="MULTIDRUG RESISTANCE PROTEIN MDTA"/>
    <property type="match status" value="1"/>
</dbReference>
<reference evidence="6" key="1">
    <citation type="submission" date="2018-05" db="EMBL/GenBank/DDBJ databases">
        <authorList>
            <person name="Lanie J.A."/>
            <person name="Ng W.-L."/>
            <person name="Kazmierczak K.M."/>
            <person name="Andrzejewski T.M."/>
            <person name="Davidsen T.M."/>
            <person name="Wayne K.J."/>
            <person name="Tettelin H."/>
            <person name="Glass J.I."/>
            <person name="Rusch D."/>
            <person name="Podicherti R."/>
            <person name="Tsui H.-C.T."/>
            <person name="Winkler M.E."/>
        </authorList>
    </citation>
    <scope>NUCLEOTIDE SEQUENCE</scope>
</reference>
<proteinExistence type="inferred from homology"/>
<evidence type="ECO:0000259" key="3">
    <source>
        <dbReference type="Pfam" id="PF25917"/>
    </source>
</evidence>
<organism evidence="6">
    <name type="scientific">marine metagenome</name>
    <dbReference type="NCBI Taxonomy" id="408172"/>
    <lineage>
        <taxon>unclassified sequences</taxon>
        <taxon>metagenomes</taxon>
        <taxon>ecological metagenomes</taxon>
    </lineage>
</organism>
<accession>A0A381QPZ9</accession>
<dbReference type="NCBIfam" id="TIGR01730">
    <property type="entry name" value="RND_mfp"/>
    <property type="match status" value="1"/>
</dbReference>
<feature type="compositionally biased region" description="Polar residues" evidence="2">
    <location>
        <begin position="28"/>
        <end position="37"/>
    </location>
</feature>
<dbReference type="EMBL" id="UINC01001433">
    <property type="protein sequence ID" value="SUZ80599.1"/>
    <property type="molecule type" value="Genomic_DNA"/>
</dbReference>
<dbReference type="Gene3D" id="2.40.420.20">
    <property type="match status" value="1"/>
</dbReference>
<dbReference type="PROSITE" id="PS51257">
    <property type="entry name" value="PROKAR_LIPOPROTEIN"/>
    <property type="match status" value="1"/>
</dbReference>
<evidence type="ECO:0000259" key="5">
    <source>
        <dbReference type="Pfam" id="PF25989"/>
    </source>
</evidence>
<dbReference type="InterPro" id="IPR058792">
    <property type="entry name" value="Beta-barrel_RND_2"/>
</dbReference>
<dbReference type="GO" id="GO:0015562">
    <property type="term" value="F:efflux transmembrane transporter activity"/>
    <property type="evidence" value="ECO:0007669"/>
    <property type="project" value="TreeGrafter"/>
</dbReference>
<dbReference type="Gene3D" id="1.10.287.470">
    <property type="entry name" value="Helix hairpin bin"/>
    <property type="match status" value="1"/>
</dbReference>
<protein>
    <submittedName>
        <fullName evidence="6">Uncharacterized protein</fullName>
    </submittedName>
</protein>
<gene>
    <name evidence="6" type="ORF">METZ01_LOCUS33453</name>
</gene>
<dbReference type="Pfam" id="PF25917">
    <property type="entry name" value="BSH_RND"/>
    <property type="match status" value="1"/>
</dbReference>
<dbReference type="InterPro" id="IPR058625">
    <property type="entry name" value="MdtA-like_BSH"/>
</dbReference>
<feature type="domain" description="CusB-like beta-barrel" evidence="4">
    <location>
        <begin position="232"/>
        <end position="305"/>
    </location>
</feature>
<dbReference type="Gene3D" id="2.40.50.100">
    <property type="match status" value="1"/>
</dbReference>
<feature type="domain" description="YknX-like C-terminal permuted SH3-like" evidence="5">
    <location>
        <begin position="312"/>
        <end position="378"/>
    </location>
</feature>
<dbReference type="InterPro" id="IPR006143">
    <property type="entry name" value="RND_pump_MFP"/>
</dbReference>
<feature type="region of interest" description="Disordered" evidence="2">
    <location>
        <begin position="28"/>
        <end position="50"/>
    </location>
</feature>
<dbReference type="Pfam" id="PF25954">
    <property type="entry name" value="Beta-barrel_RND_2"/>
    <property type="match status" value="1"/>
</dbReference>
<dbReference type="GO" id="GO:1990281">
    <property type="term" value="C:efflux pump complex"/>
    <property type="evidence" value="ECO:0007669"/>
    <property type="project" value="TreeGrafter"/>
</dbReference>
<sequence length="381" mass="43128">MNSAKNPLQLLLLFVLMFFLFTGCEKTSSGSAESNKNGSRDQTKSFQKKEAIKGKTAALRKPGKKRDNKKRTNVRVQEVNLESLSIKSTYVGNLLPNQRVIMRSEIDGVIENIYFDEGDEIVNNKKLIDISTKELSLKLKIAFADSKLAETNLKRDEKLAKDNLIPNAQLDQTRTFAERALLNRELAKISLNKSIINSPLSGTVKTRFVKVGEFVRKGDRLVEILNVDRILVKVNIPEQEILQFNIGQKVDIELYILEKKLFEGKVKKIGLEADASNRTFPVEIEVNNRERELRPGMLARVTFTKRVDQDQVVVPRHTILERDSGRIVYVVDKGKAFQREVSTGISQREKVQILTGLGRGEQLVVEGHTKLTDGEEINIVQ</sequence>
<dbReference type="Gene3D" id="2.40.30.170">
    <property type="match status" value="1"/>
</dbReference>